<proteinExistence type="predicted"/>
<keyword evidence="3" id="KW-1185">Reference proteome</keyword>
<accession>A0A5B7IG36</accession>
<dbReference type="Proteomes" id="UP000324222">
    <property type="component" value="Unassembled WGS sequence"/>
</dbReference>
<sequence>MSSCPSICHQHQVFLVYFLNAIYYSIHCYSLLSSFLYVRSFSSGTIFVAIFWICSNLTSFLELSESVTTLLLHILA</sequence>
<protein>
    <submittedName>
        <fullName evidence="2">Uncharacterized protein</fullName>
    </submittedName>
</protein>
<keyword evidence="1" id="KW-1133">Transmembrane helix</keyword>
<name>A0A5B7IG36_PORTR</name>
<gene>
    <name evidence="2" type="ORF">E2C01_078089</name>
</gene>
<keyword evidence="1" id="KW-0812">Transmembrane</keyword>
<evidence type="ECO:0000313" key="3">
    <source>
        <dbReference type="Proteomes" id="UP000324222"/>
    </source>
</evidence>
<dbReference type="EMBL" id="VSRR010062341">
    <property type="protein sequence ID" value="MPC83380.1"/>
    <property type="molecule type" value="Genomic_DNA"/>
</dbReference>
<reference evidence="2 3" key="1">
    <citation type="submission" date="2019-05" db="EMBL/GenBank/DDBJ databases">
        <title>Another draft genome of Portunus trituberculatus and its Hox gene families provides insights of decapod evolution.</title>
        <authorList>
            <person name="Jeong J.-H."/>
            <person name="Song I."/>
            <person name="Kim S."/>
            <person name="Choi T."/>
            <person name="Kim D."/>
            <person name="Ryu S."/>
            <person name="Kim W."/>
        </authorList>
    </citation>
    <scope>NUCLEOTIDE SEQUENCE [LARGE SCALE GENOMIC DNA]</scope>
    <source>
        <tissue evidence="2">Muscle</tissue>
    </source>
</reference>
<evidence type="ECO:0000313" key="2">
    <source>
        <dbReference type="EMBL" id="MPC83380.1"/>
    </source>
</evidence>
<dbReference type="AlphaFoldDB" id="A0A5B7IG36"/>
<comment type="caution">
    <text evidence="2">The sequence shown here is derived from an EMBL/GenBank/DDBJ whole genome shotgun (WGS) entry which is preliminary data.</text>
</comment>
<evidence type="ECO:0000256" key="1">
    <source>
        <dbReference type="SAM" id="Phobius"/>
    </source>
</evidence>
<feature type="transmembrane region" description="Helical" evidence="1">
    <location>
        <begin position="12"/>
        <end position="32"/>
    </location>
</feature>
<organism evidence="2 3">
    <name type="scientific">Portunus trituberculatus</name>
    <name type="common">Swimming crab</name>
    <name type="synonym">Neptunus trituberculatus</name>
    <dbReference type="NCBI Taxonomy" id="210409"/>
    <lineage>
        <taxon>Eukaryota</taxon>
        <taxon>Metazoa</taxon>
        <taxon>Ecdysozoa</taxon>
        <taxon>Arthropoda</taxon>
        <taxon>Crustacea</taxon>
        <taxon>Multicrustacea</taxon>
        <taxon>Malacostraca</taxon>
        <taxon>Eumalacostraca</taxon>
        <taxon>Eucarida</taxon>
        <taxon>Decapoda</taxon>
        <taxon>Pleocyemata</taxon>
        <taxon>Brachyura</taxon>
        <taxon>Eubrachyura</taxon>
        <taxon>Portunoidea</taxon>
        <taxon>Portunidae</taxon>
        <taxon>Portuninae</taxon>
        <taxon>Portunus</taxon>
    </lineage>
</organism>
<feature type="transmembrane region" description="Helical" evidence="1">
    <location>
        <begin position="44"/>
        <end position="63"/>
    </location>
</feature>
<keyword evidence="1" id="KW-0472">Membrane</keyword>